<accession>A0A1L8CVQ6</accession>
<evidence type="ECO:0000256" key="1">
    <source>
        <dbReference type="ARBA" id="ARBA00009308"/>
    </source>
</evidence>
<dbReference type="PANTHER" id="PTHR43048:SF3">
    <property type="entry name" value="METHYLMALONYL-COA EPIMERASE, MITOCHONDRIAL"/>
    <property type="match status" value="1"/>
</dbReference>
<proteinExistence type="inferred from homology"/>
<dbReference type="GO" id="GO:0046872">
    <property type="term" value="F:metal ion binding"/>
    <property type="evidence" value="ECO:0007669"/>
    <property type="project" value="UniProtKB-KW"/>
</dbReference>
<comment type="similarity">
    <text evidence="1">Belongs to the methylmalonyl-CoA epimerase family.</text>
</comment>
<dbReference type="PANTHER" id="PTHR43048">
    <property type="entry name" value="METHYLMALONYL-COA EPIMERASE"/>
    <property type="match status" value="1"/>
</dbReference>
<dbReference type="STRING" id="870242.cpu_15180"/>
<evidence type="ECO:0000259" key="3">
    <source>
        <dbReference type="PROSITE" id="PS51819"/>
    </source>
</evidence>
<protein>
    <submittedName>
        <fullName evidence="4">Methylmalonyl-CoA epimerase</fullName>
    </submittedName>
</protein>
<dbReference type="InterPro" id="IPR017515">
    <property type="entry name" value="MeMalonyl-CoA_epimerase"/>
</dbReference>
<keyword evidence="2" id="KW-0479">Metal-binding</keyword>
<feature type="domain" description="VOC" evidence="3">
    <location>
        <begin position="4"/>
        <end position="131"/>
    </location>
</feature>
<gene>
    <name evidence="4" type="ORF">cpu_15180</name>
</gene>
<dbReference type="Gene3D" id="3.10.180.10">
    <property type="entry name" value="2,3-Dihydroxybiphenyl 1,2-Dioxygenase, domain 1"/>
    <property type="match status" value="1"/>
</dbReference>
<keyword evidence="5" id="KW-1185">Reference proteome</keyword>
<dbReference type="CDD" id="cd07249">
    <property type="entry name" value="MMCE"/>
    <property type="match status" value="1"/>
</dbReference>
<dbReference type="AlphaFoldDB" id="A0A1L8CVQ6"/>
<dbReference type="InterPro" id="IPR029068">
    <property type="entry name" value="Glyas_Bleomycin-R_OHBP_Dase"/>
</dbReference>
<name>A0A1L8CVQ6_9THEO</name>
<dbReference type="PROSITE" id="PS51819">
    <property type="entry name" value="VOC"/>
    <property type="match status" value="1"/>
</dbReference>
<evidence type="ECO:0000256" key="2">
    <source>
        <dbReference type="ARBA" id="ARBA00022723"/>
    </source>
</evidence>
<organism evidence="4 5">
    <name type="scientific">Carboxydothermus pertinax</name>
    <dbReference type="NCBI Taxonomy" id="870242"/>
    <lineage>
        <taxon>Bacteria</taxon>
        <taxon>Bacillati</taxon>
        <taxon>Bacillota</taxon>
        <taxon>Clostridia</taxon>
        <taxon>Thermoanaerobacterales</taxon>
        <taxon>Thermoanaerobacteraceae</taxon>
        <taxon>Carboxydothermus</taxon>
    </lineage>
</organism>
<dbReference type="Pfam" id="PF13669">
    <property type="entry name" value="Glyoxalase_4"/>
    <property type="match status" value="1"/>
</dbReference>
<dbReference type="RefSeq" id="WP_075859462.1">
    <property type="nucleotide sequence ID" value="NZ_BDJK01000024.1"/>
</dbReference>
<dbReference type="InterPro" id="IPR051785">
    <property type="entry name" value="MMCE/EMCE_epimerase"/>
</dbReference>
<evidence type="ECO:0000313" key="4">
    <source>
        <dbReference type="EMBL" id="GAV23008.1"/>
    </source>
</evidence>
<dbReference type="GO" id="GO:0046491">
    <property type="term" value="P:L-methylmalonyl-CoA metabolic process"/>
    <property type="evidence" value="ECO:0007669"/>
    <property type="project" value="TreeGrafter"/>
</dbReference>
<dbReference type="OrthoDB" id="9788468at2"/>
<evidence type="ECO:0000313" key="5">
    <source>
        <dbReference type="Proteomes" id="UP000187485"/>
    </source>
</evidence>
<dbReference type="SUPFAM" id="SSF54593">
    <property type="entry name" value="Glyoxalase/Bleomycin resistance protein/Dihydroxybiphenyl dioxygenase"/>
    <property type="match status" value="1"/>
</dbReference>
<reference evidence="5" key="1">
    <citation type="submission" date="2016-12" db="EMBL/GenBank/DDBJ databases">
        <title>Draft Genome Sequences od Carboxydothermus pertinax and islandicus, Hydrogenogenic Carboxydotrophic Bacteria.</title>
        <authorList>
            <person name="Fukuyama Y."/>
            <person name="Ohmae K."/>
            <person name="Yoneda Y."/>
            <person name="Yoshida T."/>
            <person name="Sako Y."/>
        </authorList>
    </citation>
    <scope>NUCLEOTIDE SEQUENCE [LARGE SCALE GENOMIC DNA]</scope>
    <source>
        <strain evidence="5">Ug1</strain>
    </source>
</reference>
<dbReference type="InterPro" id="IPR037523">
    <property type="entry name" value="VOC_core"/>
</dbReference>
<dbReference type="Proteomes" id="UP000187485">
    <property type="component" value="Unassembled WGS sequence"/>
</dbReference>
<sequence length="136" mass="15053">MFKKIDHLGIAVANLEKAIKTFELLGFKVAGMEEVPEQKVKVAFLPVGESNVELLMPTDEKSTIARFLMNKGEGVHHLAFLVENIEEKLAEFKEKGFTLIDEKPRVGAHGKKIAFLHPKSINGVLIELCEVVGDGK</sequence>
<dbReference type="GO" id="GO:0004493">
    <property type="term" value="F:methylmalonyl-CoA epimerase activity"/>
    <property type="evidence" value="ECO:0007669"/>
    <property type="project" value="TreeGrafter"/>
</dbReference>
<comment type="caution">
    <text evidence="4">The sequence shown here is derived from an EMBL/GenBank/DDBJ whole genome shotgun (WGS) entry which is preliminary data.</text>
</comment>
<dbReference type="EMBL" id="BDJK01000024">
    <property type="protein sequence ID" value="GAV23008.1"/>
    <property type="molecule type" value="Genomic_DNA"/>
</dbReference>
<dbReference type="NCBIfam" id="TIGR03081">
    <property type="entry name" value="metmalonyl_epim"/>
    <property type="match status" value="1"/>
</dbReference>